<dbReference type="HOGENOM" id="CLU_025996_25_1_9"/>
<dbReference type="PANTHER" id="PTHR22916">
    <property type="entry name" value="GLYCOSYLTRANSFERASE"/>
    <property type="match status" value="1"/>
</dbReference>
<reference evidence="5" key="1">
    <citation type="submission" date="2011-11" db="EMBL/GenBank/DDBJ databases">
        <title>Complete sequence of Desulfosporosinus orientis DSM 765.</title>
        <authorList>
            <person name="Lucas S."/>
            <person name="Han J."/>
            <person name="Lapidus A."/>
            <person name="Cheng J.-F."/>
            <person name="Goodwin L."/>
            <person name="Pitluck S."/>
            <person name="Peters L."/>
            <person name="Ovchinnikova G."/>
            <person name="Teshima H."/>
            <person name="Detter J.C."/>
            <person name="Han C."/>
            <person name="Tapia R."/>
            <person name="Land M."/>
            <person name="Hauser L."/>
            <person name="Kyrpides N."/>
            <person name="Ivanova N."/>
            <person name="Pagani I."/>
            <person name="Pester M."/>
            <person name="Spring S."/>
            <person name="Ollivier B."/>
            <person name="Rattei T."/>
            <person name="Klenk H.-P."/>
            <person name="Wagner M."/>
            <person name="Loy A."/>
            <person name="Woyke T."/>
        </authorList>
    </citation>
    <scope>NUCLEOTIDE SEQUENCE [LARGE SCALE GENOMIC DNA]</scope>
    <source>
        <strain evidence="5">ATCC 19365 / DSM 765 / NCIMB 8382 / VKM B-1628</strain>
    </source>
</reference>
<evidence type="ECO:0000256" key="2">
    <source>
        <dbReference type="ARBA" id="ARBA00022679"/>
    </source>
</evidence>
<dbReference type="AlphaFoldDB" id="G7WJR8"/>
<dbReference type="EMBL" id="CP003108">
    <property type="protein sequence ID" value="AET70505.1"/>
    <property type="molecule type" value="Genomic_DNA"/>
</dbReference>
<dbReference type="CDD" id="cd00761">
    <property type="entry name" value="Glyco_tranf_GTA_type"/>
    <property type="match status" value="1"/>
</dbReference>
<dbReference type="GO" id="GO:0016757">
    <property type="term" value="F:glycosyltransferase activity"/>
    <property type="evidence" value="ECO:0007669"/>
    <property type="project" value="UniProtKB-KW"/>
</dbReference>
<evidence type="ECO:0000256" key="1">
    <source>
        <dbReference type="ARBA" id="ARBA00022676"/>
    </source>
</evidence>
<evidence type="ECO:0000259" key="3">
    <source>
        <dbReference type="Pfam" id="PF00535"/>
    </source>
</evidence>
<dbReference type="Gene3D" id="3.90.550.10">
    <property type="entry name" value="Spore Coat Polysaccharide Biosynthesis Protein SpsA, Chain A"/>
    <property type="match status" value="1"/>
</dbReference>
<gene>
    <name evidence="4" type="ordered locus">Desor_5116</name>
</gene>
<reference evidence="4 5" key="2">
    <citation type="journal article" date="2012" name="J. Bacteriol.">
        <title>Complete genome sequences of Desulfosporosinus orientis DSM765T, Desulfosporosinus youngiae DSM17734T, Desulfosporosinus meridiei DSM13257T, and Desulfosporosinus acidiphilus DSM22704T.</title>
        <authorList>
            <person name="Pester M."/>
            <person name="Brambilla E."/>
            <person name="Alazard D."/>
            <person name="Rattei T."/>
            <person name="Weinmaier T."/>
            <person name="Han J."/>
            <person name="Lucas S."/>
            <person name="Lapidus A."/>
            <person name="Cheng J.F."/>
            <person name="Goodwin L."/>
            <person name="Pitluck S."/>
            <person name="Peters L."/>
            <person name="Ovchinnikova G."/>
            <person name="Teshima H."/>
            <person name="Detter J.C."/>
            <person name="Han C.S."/>
            <person name="Tapia R."/>
            <person name="Land M.L."/>
            <person name="Hauser L."/>
            <person name="Kyrpides N.C."/>
            <person name="Ivanova N.N."/>
            <person name="Pagani I."/>
            <person name="Huntmann M."/>
            <person name="Wei C.L."/>
            <person name="Davenport K.W."/>
            <person name="Daligault H."/>
            <person name="Chain P.S."/>
            <person name="Chen A."/>
            <person name="Mavromatis K."/>
            <person name="Markowitz V."/>
            <person name="Szeto E."/>
            <person name="Mikhailova N."/>
            <person name="Pati A."/>
            <person name="Wagner M."/>
            <person name="Woyke T."/>
            <person name="Ollivier B."/>
            <person name="Klenk H.P."/>
            <person name="Spring S."/>
            <person name="Loy A."/>
        </authorList>
    </citation>
    <scope>NUCLEOTIDE SEQUENCE [LARGE SCALE GENOMIC DNA]</scope>
    <source>
        <strain evidence="5">ATCC 19365 / DSM 765 / NCIMB 8382 / VKM B-1628</strain>
    </source>
</reference>
<dbReference type="STRING" id="768706.Desor_5116"/>
<protein>
    <submittedName>
        <fullName evidence="4">Glycosyl transferase</fullName>
    </submittedName>
</protein>
<accession>G7WJR8</accession>
<keyword evidence="5" id="KW-1185">Reference proteome</keyword>
<name>G7WJR8_DESOD</name>
<dbReference type="PANTHER" id="PTHR22916:SF51">
    <property type="entry name" value="GLYCOSYLTRANSFERASE EPSH-RELATED"/>
    <property type="match status" value="1"/>
</dbReference>
<dbReference type="Proteomes" id="UP000006346">
    <property type="component" value="Chromosome"/>
</dbReference>
<dbReference type="InterPro" id="IPR001173">
    <property type="entry name" value="Glyco_trans_2-like"/>
</dbReference>
<dbReference type="SUPFAM" id="SSF53448">
    <property type="entry name" value="Nucleotide-diphospho-sugar transferases"/>
    <property type="match status" value="1"/>
</dbReference>
<keyword evidence="1" id="KW-0328">Glycosyltransferase</keyword>
<dbReference type="Pfam" id="PF00535">
    <property type="entry name" value="Glycos_transf_2"/>
    <property type="match status" value="1"/>
</dbReference>
<dbReference type="eggNOG" id="COG1216">
    <property type="taxonomic scope" value="Bacteria"/>
</dbReference>
<dbReference type="InterPro" id="IPR029044">
    <property type="entry name" value="Nucleotide-diphossugar_trans"/>
</dbReference>
<dbReference type="PATRIC" id="fig|768706.3.peg.5209"/>
<evidence type="ECO:0000313" key="5">
    <source>
        <dbReference type="Proteomes" id="UP000006346"/>
    </source>
</evidence>
<organism evidence="4 5">
    <name type="scientific">Desulfosporosinus orientis (strain ATCC 19365 / DSM 765 / NCIMB 8382 / VKM B-1628 / Singapore I)</name>
    <name type="common">Desulfotomaculum orientis</name>
    <dbReference type="NCBI Taxonomy" id="768706"/>
    <lineage>
        <taxon>Bacteria</taxon>
        <taxon>Bacillati</taxon>
        <taxon>Bacillota</taxon>
        <taxon>Clostridia</taxon>
        <taxon>Eubacteriales</taxon>
        <taxon>Desulfitobacteriaceae</taxon>
        <taxon>Desulfosporosinus</taxon>
    </lineage>
</organism>
<keyword evidence="2 4" id="KW-0808">Transferase</keyword>
<dbReference type="KEGG" id="dor:Desor_5116"/>
<sequence length="341" mass="39068">MSYVLGEDLMERPLISIIVPVYKVEKYINKCVASLLVQTYENCEIVLVDDGSPDQCPLICDQFSRDFDNITALHKPNGGLGDARNYGVRYSKGDWIVFVDSDDYVEPTYIEDLWNLLLKHDADMAMASSIQADEDGNVMGKKLHFESICVSGADAIFEVYAGDHVGWSAYNNIYPKSVLLQYPFPAGYYEDMACMYLIVDAVDKVAIGDYNQNYKYVQHTSGSILNSALSEKHMHAFEICEEFATFIDEKYPELEILKPLIYIQSVVQMLHRQHMGYKDYSKVFLMYRIMFRKALSAILKNAKIKKKTKMFAFLLSTEPWIYKVCHVMAKGKKKVTEIKRG</sequence>
<proteinExistence type="predicted"/>
<feature type="domain" description="Glycosyltransferase 2-like" evidence="3">
    <location>
        <begin position="16"/>
        <end position="145"/>
    </location>
</feature>
<evidence type="ECO:0000313" key="4">
    <source>
        <dbReference type="EMBL" id="AET70505.1"/>
    </source>
</evidence>